<keyword evidence="2" id="KW-1185">Reference proteome</keyword>
<dbReference type="Proteomes" id="UP001342631">
    <property type="component" value="Unassembled WGS sequence"/>
</dbReference>
<evidence type="ECO:0008006" key="3">
    <source>
        <dbReference type="Google" id="ProtNLM"/>
    </source>
</evidence>
<accession>A0ABQ6QUI3</accession>
<evidence type="ECO:0000313" key="2">
    <source>
        <dbReference type="Proteomes" id="UP001342631"/>
    </source>
</evidence>
<organism evidence="1 2">
    <name type="scientific">Corallococcus caeni</name>
    <dbReference type="NCBI Taxonomy" id="3082388"/>
    <lineage>
        <taxon>Bacteria</taxon>
        <taxon>Pseudomonadati</taxon>
        <taxon>Myxococcota</taxon>
        <taxon>Myxococcia</taxon>
        <taxon>Myxococcales</taxon>
        <taxon>Cystobacterineae</taxon>
        <taxon>Myxococcaceae</taxon>
        <taxon>Corallococcus</taxon>
    </lineage>
</organism>
<gene>
    <name evidence="1" type="ORF">ASNO1_39450</name>
</gene>
<name>A0ABQ6QUI3_9BACT</name>
<comment type="caution">
    <text evidence="1">The sequence shown here is derived from an EMBL/GenBank/DDBJ whole genome shotgun (WGS) entry which is preliminary data.</text>
</comment>
<reference evidence="1 2" key="1">
    <citation type="journal article" date="2024" name="Arch. Microbiol.">
        <title>Corallococcus caeni sp. nov., a novel myxobacterium isolated from activated sludge.</title>
        <authorList>
            <person name="Tomita S."/>
            <person name="Nakai R."/>
            <person name="Kuroda K."/>
            <person name="Kurashita H."/>
            <person name="Hatamoto M."/>
            <person name="Yamaguchi T."/>
            <person name="Narihiro T."/>
        </authorList>
    </citation>
    <scope>NUCLEOTIDE SEQUENCE [LARGE SCALE GENOMIC DNA]</scope>
    <source>
        <strain evidence="1 2">NO1</strain>
    </source>
</reference>
<protein>
    <recommendedName>
        <fullName evidence="3">TonB-dependent receptor</fullName>
    </recommendedName>
</protein>
<evidence type="ECO:0000313" key="1">
    <source>
        <dbReference type="EMBL" id="GMU07692.1"/>
    </source>
</evidence>
<sequence length="171" mass="18149">MVKYLDTPGGFVTKAAASLTLDAGCEFGGGVDCGSQYFLGFMAYHRAWFLQDRLALTVGGGAITNPGRYLVLLPPINGTTAASGTPYFTANPGDRYRAWDFQVAADVIPRPFITFRVEFNHRAANVPYFSGPGGVTPPGGNQGAPGSLVDGWSPDLVKTENRLTGALMVKL</sequence>
<dbReference type="EMBL" id="BTTX01000003">
    <property type="protein sequence ID" value="GMU07692.1"/>
    <property type="molecule type" value="Genomic_DNA"/>
</dbReference>
<proteinExistence type="predicted"/>